<proteinExistence type="predicted"/>
<sequence>MRKQFRDLASPEDAREAIASLDLTPAAETVALDAARGRVLAERIDAELDVPGFDRASMDGYAVR</sequence>
<dbReference type="Gene3D" id="2.170.190.11">
    <property type="entry name" value="Molybdopterin biosynthesis moea protein, domain 3"/>
    <property type="match status" value="1"/>
</dbReference>
<organism evidence="2 3">
    <name type="scientific">Haloferax denitrificans ATCC 35960</name>
    <dbReference type="NCBI Taxonomy" id="662478"/>
    <lineage>
        <taxon>Archaea</taxon>
        <taxon>Methanobacteriati</taxon>
        <taxon>Methanobacteriota</taxon>
        <taxon>Stenosarchaea group</taxon>
        <taxon>Halobacteria</taxon>
        <taxon>Halobacteriales</taxon>
        <taxon>Haloferacaceae</taxon>
        <taxon>Haloferax</taxon>
    </lineage>
</organism>
<dbReference type="EMBL" id="AOLP01000007">
    <property type="protein sequence ID" value="EMA06579.1"/>
    <property type="molecule type" value="Genomic_DNA"/>
</dbReference>
<comment type="caution">
    <text evidence="2">The sequence shown here is derived from an EMBL/GenBank/DDBJ whole genome shotgun (WGS) entry which is preliminary data.</text>
</comment>
<dbReference type="InterPro" id="IPR005110">
    <property type="entry name" value="MoeA_linker/N"/>
</dbReference>
<dbReference type="SUPFAM" id="SSF63882">
    <property type="entry name" value="MoeA N-terminal region -like"/>
    <property type="match status" value="1"/>
</dbReference>
<dbReference type="InterPro" id="IPR036135">
    <property type="entry name" value="MoeA_linker/N_sf"/>
</dbReference>
<evidence type="ECO:0000313" key="2">
    <source>
        <dbReference type="EMBL" id="EMA06579.1"/>
    </source>
</evidence>
<evidence type="ECO:0000313" key="3">
    <source>
        <dbReference type="Proteomes" id="UP000011553"/>
    </source>
</evidence>
<accession>M0JF07</accession>
<gene>
    <name evidence="2" type="ORF">C438_05692</name>
</gene>
<dbReference type="Gene3D" id="3.90.105.10">
    <property type="entry name" value="Molybdopterin biosynthesis moea protein, domain 2"/>
    <property type="match status" value="1"/>
</dbReference>
<name>M0JF07_9EURY</name>
<evidence type="ECO:0000259" key="1">
    <source>
        <dbReference type="Pfam" id="PF03453"/>
    </source>
</evidence>
<keyword evidence="3" id="KW-1185">Reference proteome</keyword>
<feature type="non-terminal residue" evidence="2">
    <location>
        <position position="64"/>
    </location>
</feature>
<dbReference type="Pfam" id="PF03453">
    <property type="entry name" value="MoeA_N"/>
    <property type="match status" value="1"/>
</dbReference>
<reference evidence="2 3" key="1">
    <citation type="journal article" date="2014" name="PLoS Genet.">
        <title>Phylogenetically driven sequencing of extremely halophilic archaea reveals strategies for static and dynamic osmo-response.</title>
        <authorList>
            <person name="Becker E.A."/>
            <person name="Seitzer P.M."/>
            <person name="Tritt A."/>
            <person name="Larsen D."/>
            <person name="Krusor M."/>
            <person name="Yao A.I."/>
            <person name="Wu D."/>
            <person name="Madern D."/>
            <person name="Eisen J.A."/>
            <person name="Darling A.E."/>
            <person name="Facciotti M.T."/>
        </authorList>
    </citation>
    <scope>NUCLEOTIDE SEQUENCE [LARGE SCALE GENOMIC DNA]</scope>
    <source>
        <strain evidence="2 3">ATCC 35960</strain>
    </source>
</reference>
<feature type="domain" description="MoeA N-terminal and linker" evidence="1">
    <location>
        <begin position="10"/>
        <end position="64"/>
    </location>
</feature>
<protein>
    <submittedName>
        <fullName evidence="2">Molybdopterin biosynthesis protein MoeA/LysR substrate binding-domain-containing protein</fullName>
    </submittedName>
</protein>
<dbReference type="AlphaFoldDB" id="M0JF07"/>
<dbReference type="GO" id="GO:0032324">
    <property type="term" value="P:molybdopterin cofactor biosynthetic process"/>
    <property type="evidence" value="ECO:0007669"/>
    <property type="project" value="InterPro"/>
</dbReference>
<dbReference type="Proteomes" id="UP000011553">
    <property type="component" value="Unassembled WGS sequence"/>
</dbReference>